<dbReference type="OrthoDB" id="5657095at2"/>
<dbReference type="Proteomes" id="UP000247792">
    <property type="component" value="Unassembled WGS sequence"/>
</dbReference>
<evidence type="ECO:0000256" key="3">
    <source>
        <dbReference type="PROSITE-ProRule" id="PRU00023"/>
    </source>
</evidence>
<evidence type="ECO:0000256" key="1">
    <source>
        <dbReference type="ARBA" id="ARBA00022737"/>
    </source>
</evidence>
<name>A0A318J2W8_9BURK</name>
<dbReference type="RefSeq" id="WP_110256715.1">
    <property type="nucleotide sequence ID" value="NZ_QJKB01000007.1"/>
</dbReference>
<evidence type="ECO:0000313" key="7">
    <source>
        <dbReference type="Proteomes" id="UP000247792"/>
    </source>
</evidence>
<dbReference type="InterPro" id="IPR036770">
    <property type="entry name" value="Ankyrin_rpt-contain_sf"/>
</dbReference>
<dbReference type="SUPFAM" id="SSF48403">
    <property type="entry name" value="Ankyrin repeat"/>
    <property type="match status" value="1"/>
</dbReference>
<comment type="caution">
    <text evidence="6">The sequence shown here is derived from an EMBL/GenBank/DDBJ whole genome shotgun (WGS) entry which is preliminary data.</text>
</comment>
<feature type="repeat" description="ANK" evidence="3">
    <location>
        <begin position="547"/>
        <end position="579"/>
    </location>
</feature>
<dbReference type="PANTHER" id="PTHR24171">
    <property type="entry name" value="ANKYRIN REPEAT DOMAIN-CONTAINING PROTEIN 39-RELATED"/>
    <property type="match status" value="1"/>
</dbReference>
<dbReference type="InterPro" id="IPR002110">
    <property type="entry name" value="Ankyrin_rpt"/>
</dbReference>
<gene>
    <name evidence="6" type="ORF">DFR42_107134</name>
</gene>
<feature type="transmembrane region" description="Helical" evidence="5">
    <location>
        <begin position="250"/>
        <end position="271"/>
    </location>
</feature>
<feature type="transmembrane region" description="Helical" evidence="5">
    <location>
        <begin position="217"/>
        <end position="238"/>
    </location>
</feature>
<keyword evidence="7" id="KW-1185">Reference proteome</keyword>
<keyword evidence="5" id="KW-0812">Transmembrane</keyword>
<feature type="repeat" description="ANK" evidence="3">
    <location>
        <begin position="508"/>
        <end position="540"/>
    </location>
</feature>
<accession>A0A318J2W8</accession>
<dbReference type="Gene3D" id="1.25.40.20">
    <property type="entry name" value="Ankyrin repeat-containing domain"/>
    <property type="match status" value="1"/>
</dbReference>
<sequence length="671" mass="73611">MTTIKTIGAKIGASLFALAFAIGFGVGGWFVGVMPMAKQVHGWWRADELVAVQARVDQLSMHESRGKSRTRRADAEFVYQYNGKTYRSKRINIAGDSSDNIGSYHDEVYATLKQASDSQQTVTLWMDPQEPEFAVYDKSLRLSLFLFLIPFSTLFPAVGLAALWALWAIWFKPDQADAQQTTGFTSASLPVTEMPAMYGAASHAAGRLELPADNSGALGMGLFALFWNLLCFPIAGVVLMQDRHGSRVEWLVLIFPAVGIFILWAAGKIAYTRWRLGNARLGLAQHPYTGISNLAVRVYFDTALGLRMQTASSHYPVQIEVLCVHEDRRGEDTTSKTLWSATLGEMHVMHGAQSMDFNISLPADMPASGTLEHKEVEVIWKVQLKLLDAELNFKLPVRQGVGEQVNAHDLLEQQYPREPVNLYGLPSTPSGSKQQTRNWFWAYGIFFILIAITAFAIFSSAGDSDTGNASRQPKSRPGVSDVASQTESLAQLQARIAAGVDVNTRDEEGRSLLMQAADEASLEKVRYLLEQGAQTDLAVPLDDKGNGGRNALFSAISHDAVEIVQALADAGADLRKPSNKVWTPVHYAAYKGALKSLRYLHQRGLSIDEAFDGGRGSTPLMIAAQYNQLPAIDFLLQAGAERSKKDFQGEDACGYARFFKQPQAASVLGCQ</sequence>
<keyword evidence="5" id="KW-0472">Membrane</keyword>
<protein>
    <submittedName>
        <fullName evidence="6">Ankyrin repeat protein</fullName>
    </submittedName>
</protein>
<evidence type="ECO:0000256" key="5">
    <source>
        <dbReference type="SAM" id="Phobius"/>
    </source>
</evidence>
<proteinExistence type="predicted"/>
<dbReference type="PROSITE" id="PS50297">
    <property type="entry name" value="ANK_REP_REGION"/>
    <property type="match status" value="2"/>
</dbReference>
<feature type="transmembrane region" description="Helical" evidence="5">
    <location>
        <begin position="12"/>
        <end position="31"/>
    </location>
</feature>
<dbReference type="PANTHER" id="PTHR24171:SF9">
    <property type="entry name" value="ANKYRIN REPEAT DOMAIN-CONTAINING PROTEIN 39"/>
    <property type="match status" value="1"/>
</dbReference>
<feature type="region of interest" description="Disordered" evidence="4">
    <location>
        <begin position="465"/>
        <end position="484"/>
    </location>
</feature>
<feature type="repeat" description="ANK" evidence="3">
    <location>
        <begin position="615"/>
        <end position="647"/>
    </location>
</feature>
<reference evidence="6 7" key="1">
    <citation type="submission" date="2018-05" db="EMBL/GenBank/DDBJ databases">
        <title>Genomic Encyclopedia of Type Strains, Phase IV (KMG-IV): sequencing the most valuable type-strain genomes for metagenomic binning, comparative biology and taxonomic classification.</title>
        <authorList>
            <person name="Goeker M."/>
        </authorList>
    </citation>
    <scope>NUCLEOTIDE SEQUENCE [LARGE SCALE GENOMIC DNA]</scope>
    <source>
        <strain evidence="6 7">DSM 19792</strain>
    </source>
</reference>
<keyword evidence="1" id="KW-0677">Repeat</keyword>
<dbReference type="PROSITE" id="PS50088">
    <property type="entry name" value="ANK_REPEAT"/>
    <property type="match status" value="3"/>
</dbReference>
<dbReference type="Pfam" id="PF12796">
    <property type="entry name" value="Ank_2"/>
    <property type="match status" value="2"/>
</dbReference>
<evidence type="ECO:0000313" key="6">
    <source>
        <dbReference type="EMBL" id="PXX41483.1"/>
    </source>
</evidence>
<keyword evidence="2 3" id="KW-0040">ANK repeat</keyword>
<feature type="transmembrane region" description="Helical" evidence="5">
    <location>
        <begin position="440"/>
        <end position="461"/>
    </location>
</feature>
<feature type="transmembrane region" description="Helical" evidence="5">
    <location>
        <begin position="144"/>
        <end position="170"/>
    </location>
</feature>
<evidence type="ECO:0000256" key="2">
    <source>
        <dbReference type="ARBA" id="ARBA00023043"/>
    </source>
</evidence>
<evidence type="ECO:0000256" key="4">
    <source>
        <dbReference type="SAM" id="MobiDB-lite"/>
    </source>
</evidence>
<keyword evidence="5" id="KW-1133">Transmembrane helix</keyword>
<dbReference type="AlphaFoldDB" id="A0A318J2W8"/>
<organism evidence="6 7">
    <name type="scientific">Undibacterium pigrum</name>
    <dbReference type="NCBI Taxonomy" id="401470"/>
    <lineage>
        <taxon>Bacteria</taxon>
        <taxon>Pseudomonadati</taxon>
        <taxon>Pseudomonadota</taxon>
        <taxon>Betaproteobacteria</taxon>
        <taxon>Burkholderiales</taxon>
        <taxon>Oxalobacteraceae</taxon>
        <taxon>Undibacterium</taxon>
    </lineage>
</organism>
<dbReference type="SMART" id="SM00248">
    <property type="entry name" value="ANK"/>
    <property type="match status" value="4"/>
</dbReference>
<dbReference type="EMBL" id="QJKB01000007">
    <property type="protein sequence ID" value="PXX41483.1"/>
    <property type="molecule type" value="Genomic_DNA"/>
</dbReference>